<accession>A0A914PET2</accession>
<dbReference type="Proteomes" id="UP000887578">
    <property type="component" value="Unplaced"/>
</dbReference>
<dbReference type="AlphaFoldDB" id="A0A914PET2"/>
<sequence length="177" mass="20367">MVASSKLVQTPIFYGKRAWPGGPSVQQNWSLPNSMIFYIAKNPSSSKVYQKLVQTCKFFFEKNPIIIIENLDTCENGTNYHISQNERLDCLENKFECCIKIDLNKLSTKIWITQGLFIRKHIQNSIATVVQRNFRYEILNLGVDDNDIIFDDLKVLASFANKGSTRSVFGIFARKWS</sequence>
<proteinExistence type="predicted"/>
<keyword evidence="1" id="KW-1185">Reference proteome</keyword>
<dbReference type="WBParaSite" id="PDA_v2.g14033.t1">
    <property type="protein sequence ID" value="PDA_v2.g14033.t1"/>
    <property type="gene ID" value="PDA_v2.g14033"/>
</dbReference>
<name>A0A914PET2_9BILA</name>
<evidence type="ECO:0000313" key="1">
    <source>
        <dbReference type="Proteomes" id="UP000887578"/>
    </source>
</evidence>
<reference evidence="2" key="1">
    <citation type="submission" date="2022-11" db="UniProtKB">
        <authorList>
            <consortium name="WormBaseParasite"/>
        </authorList>
    </citation>
    <scope>IDENTIFICATION</scope>
</reference>
<evidence type="ECO:0000313" key="2">
    <source>
        <dbReference type="WBParaSite" id="PDA_v2.g14033.t1"/>
    </source>
</evidence>
<protein>
    <submittedName>
        <fullName evidence="2">Uncharacterized protein</fullName>
    </submittedName>
</protein>
<organism evidence="1 2">
    <name type="scientific">Panagrolaimus davidi</name>
    <dbReference type="NCBI Taxonomy" id="227884"/>
    <lineage>
        <taxon>Eukaryota</taxon>
        <taxon>Metazoa</taxon>
        <taxon>Ecdysozoa</taxon>
        <taxon>Nematoda</taxon>
        <taxon>Chromadorea</taxon>
        <taxon>Rhabditida</taxon>
        <taxon>Tylenchina</taxon>
        <taxon>Panagrolaimomorpha</taxon>
        <taxon>Panagrolaimoidea</taxon>
        <taxon>Panagrolaimidae</taxon>
        <taxon>Panagrolaimus</taxon>
    </lineage>
</organism>